<dbReference type="Gramene" id="Pp3c7_130V3.5">
    <property type="protein sequence ID" value="PAC:32926381.CDS.1"/>
    <property type="gene ID" value="Pp3c7_130"/>
</dbReference>
<organism evidence="2 3">
    <name type="scientific">Physcomitrium patens</name>
    <name type="common">Spreading-leaved earth moss</name>
    <name type="synonym">Physcomitrella patens</name>
    <dbReference type="NCBI Taxonomy" id="3218"/>
    <lineage>
        <taxon>Eukaryota</taxon>
        <taxon>Viridiplantae</taxon>
        <taxon>Streptophyta</taxon>
        <taxon>Embryophyta</taxon>
        <taxon>Bryophyta</taxon>
        <taxon>Bryophytina</taxon>
        <taxon>Bryopsida</taxon>
        <taxon>Funariidae</taxon>
        <taxon>Funariales</taxon>
        <taxon>Funariaceae</taxon>
        <taxon>Physcomitrium</taxon>
    </lineage>
</organism>
<reference evidence="2 3" key="2">
    <citation type="journal article" date="2018" name="Plant J.">
        <title>The Physcomitrella patens chromosome-scale assembly reveals moss genome structure and evolution.</title>
        <authorList>
            <person name="Lang D."/>
            <person name="Ullrich K.K."/>
            <person name="Murat F."/>
            <person name="Fuchs J."/>
            <person name="Jenkins J."/>
            <person name="Haas F.B."/>
            <person name="Piednoel M."/>
            <person name="Gundlach H."/>
            <person name="Van Bel M."/>
            <person name="Meyberg R."/>
            <person name="Vives C."/>
            <person name="Morata J."/>
            <person name="Symeonidi A."/>
            <person name="Hiss M."/>
            <person name="Muchero W."/>
            <person name="Kamisugi Y."/>
            <person name="Saleh O."/>
            <person name="Blanc G."/>
            <person name="Decker E.L."/>
            <person name="van Gessel N."/>
            <person name="Grimwood J."/>
            <person name="Hayes R.D."/>
            <person name="Graham S.W."/>
            <person name="Gunter L.E."/>
            <person name="McDaniel S.F."/>
            <person name="Hoernstein S.N.W."/>
            <person name="Larsson A."/>
            <person name="Li F.W."/>
            <person name="Perroud P.F."/>
            <person name="Phillips J."/>
            <person name="Ranjan P."/>
            <person name="Rokshar D.S."/>
            <person name="Rothfels C.J."/>
            <person name="Schneider L."/>
            <person name="Shu S."/>
            <person name="Stevenson D.W."/>
            <person name="Thummler F."/>
            <person name="Tillich M."/>
            <person name="Villarreal Aguilar J.C."/>
            <person name="Widiez T."/>
            <person name="Wong G.K."/>
            <person name="Wymore A."/>
            <person name="Zhang Y."/>
            <person name="Zimmer A.D."/>
            <person name="Quatrano R.S."/>
            <person name="Mayer K.F.X."/>
            <person name="Goodstein D."/>
            <person name="Casacuberta J.M."/>
            <person name="Vandepoele K."/>
            <person name="Reski R."/>
            <person name="Cuming A.C."/>
            <person name="Tuskan G.A."/>
            <person name="Maumus F."/>
            <person name="Salse J."/>
            <person name="Schmutz J."/>
            <person name="Rensing S.A."/>
        </authorList>
    </citation>
    <scope>NUCLEOTIDE SEQUENCE [LARGE SCALE GENOMIC DNA]</scope>
    <source>
        <strain evidence="2 3">cv. Gransden 2004</strain>
    </source>
</reference>
<dbReference type="PANTHER" id="PTHR33052">
    <property type="entry name" value="DUF4228 DOMAIN PROTEIN-RELATED"/>
    <property type="match status" value="1"/>
</dbReference>
<dbReference type="EnsemblPlants" id="Pp3c7_130V3.6">
    <property type="protein sequence ID" value="PAC:32926382.CDS.1"/>
    <property type="gene ID" value="Pp3c7_130"/>
</dbReference>
<dbReference type="AlphaFoldDB" id="A0A7I4ESX5"/>
<dbReference type="EMBL" id="ABEU02000007">
    <property type="status" value="NOT_ANNOTATED_CDS"/>
    <property type="molecule type" value="Genomic_DNA"/>
</dbReference>
<gene>
    <name evidence="2" type="primary">LOC112284737</name>
</gene>
<dbReference type="RefSeq" id="XP_024380643.1">
    <property type="nucleotide sequence ID" value="XM_024524875.2"/>
</dbReference>
<evidence type="ECO:0000313" key="2">
    <source>
        <dbReference type="EnsemblPlants" id="PAC:32926380.CDS.1"/>
    </source>
</evidence>
<dbReference type="EnsemblPlants" id="Pp3c7_130V3.4">
    <property type="protein sequence ID" value="PAC:32926380.CDS.1"/>
    <property type="gene ID" value="Pp3c7_130"/>
</dbReference>
<dbReference type="RefSeq" id="XP_024380644.1">
    <property type="nucleotide sequence ID" value="XM_024524876.2"/>
</dbReference>
<feature type="region of interest" description="Disordered" evidence="1">
    <location>
        <begin position="136"/>
        <end position="182"/>
    </location>
</feature>
<dbReference type="OrthoDB" id="1856818at2759"/>
<proteinExistence type="predicted"/>
<dbReference type="EnsemblPlants" id="Pp3c7_130V3.7">
    <property type="protein sequence ID" value="PAC:32926383.CDS.1"/>
    <property type="gene ID" value="Pp3c7_130"/>
</dbReference>
<accession>A0A7I4ESX5</accession>
<evidence type="ECO:0000313" key="3">
    <source>
        <dbReference type="Proteomes" id="UP000006727"/>
    </source>
</evidence>
<dbReference type="EnsemblPlants" id="Pp3c7_130V3.5">
    <property type="protein sequence ID" value="PAC:32926381.CDS.1"/>
    <property type="gene ID" value="Pp3c7_130"/>
</dbReference>
<dbReference type="GeneID" id="112284737"/>
<dbReference type="EnsemblPlants" id="Pp3c7_130V3.3">
    <property type="protein sequence ID" value="PAC:32926379.CDS.1"/>
    <property type="gene ID" value="Pp3c7_130"/>
</dbReference>
<dbReference type="KEGG" id="ppp:112284737"/>
<feature type="region of interest" description="Disordered" evidence="1">
    <location>
        <begin position="79"/>
        <end position="105"/>
    </location>
</feature>
<dbReference type="Proteomes" id="UP000006727">
    <property type="component" value="Chromosome 7"/>
</dbReference>
<dbReference type="Gramene" id="Pp3c7_130V3.3">
    <property type="protein sequence ID" value="PAC:32926379.CDS.1"/>
    <property type="gene ID" value="Pp3c7_130"/>
</dbReference>
<dbReference type="Gramene" id="Pp3c7_130V3.6">
    <property type="protein sequence ID" value="PAC:32926382.CDS.1"/>
    <property type="gene ID" value="Pp3c7_130"/>
</dbReference>
<evidence type="ECO:0000256" key="1">
    <source>
        <dbReference type="SAM" id="MobiDB-lite"/>
    </source>
</evidence>
<dbReference type="Gramene" id="Pp3c7_130V3.7">
    <property type="protein sequence ID" value="PAC:32926383.CDS.1"/>
    <property type="gene ID" value="Pp3c7_130"/>
</dbReference>
<dbReference type="Gramene" id="Pp3c7_130V3.4">
    <property type="protein sequence ID" value="PAC:32926380.CDS.1"/>
    <property type="gene ID" value="Pp3c7_130"/>
</dbReference>
<reference evidence="2" key="3">
    <citation type="submission" date="2020-12" db="UniProtKB">
        <authorList>
            <consortium name="EnsemblPlants"/>
        </authorList>
    </citation>
    <scope>IDENTIFICATION</scope>
</reference>
<feature type="compositionally biased region" description="Basic and acidic residues" evidence="1">
    <location>
        <begin position="138"/>
        <end position="162"/>
    </location>
</feature>
<dbReference type="InterPro" id="IPR025322">
    <property type="entry name" value="PADRE_dom"/>
</dbReference>
<dbReference type="Pfam" id="PF14009">
    <property type="entry name" value="PADRE"/>
    <property type="match status" value="1"/>
</dbReference>
<dbReference type="OMA" id="QANTMCD"/>
<dbReference type="RefSeq" id="XP_024380642.1">
    <property type="nucleotide sequence ID" value="XM_024524874.2"/>
</dbReference>
<reference evidence="2 3" key="1">
    <citation type="journal article" date="2008" name="Science">
        <title>The Physcomitrella genome reveals evolutionary insights into the conquest of land by plants.</title>
        <authorList>
            <person name="Rensing S."/>
            <person name="Lang D."/>
            <person name="Zimmer A."/>
            <person name="Terry A."/>
            <person name="Salamov A."/>
            <person name="Shapiro H."/>
            <person name="Nishiyama T."/>
            <person name="Perroud P.-F."/>
            <person name="Lindquist E."/>
            <person name="Kamisugi Y."/>
            <person name="Tanahashi T."/>
            <person name="Sakakibara K."/>
            <person name="Fujita T."/>
            <person name="Oishi K."/>
            <person name="Shin-I T."/>
            <person name="Kuroki Y."/>
            <person name="Toyoda A."/>
            <person name="Suzuki Y."/>
            <person name="Hashimoto A."/>
            <person name="Yamaguchi K."/>
            <person name="Sugano A."/>
            <person name="Kohara Y."/>
            <person name="Fujiyama A."/>
            <person name="Anterola A."/>
            <person name="Aoki S."/>
            <person name="Ashton N."/>
            <person name="Barbazuk W.B."/>
            <person name="Barker E."/>
            <person name="Bennetzen J."/>
            <person name="Bezanilla M."/>
            <person name="Blankenship R."/>
            <person name="Cho S.H."/>
            <person name="Dutcher S."/>
            <person name="Estelle M."/>
            <person name="Fawcett J.A."/>
            <person name="Gundlach H."/>
            <person name="Hanada K."/>
            <person name="Heyl A."/>
            <person name="Hicks K.A."/>
            <person name="Hugh J."/>
            <person name="Lohr M."/>
            <person name="Mayer K."/>
            <person name="Melkozernov A."/>
            <person name="Murata T."/>
            <person name="Nelson D."/>
            <person name="Pils B."/>
            <person name="Prigge M."/>
            <person name="Reiss B."/>
            <person name="Renner T."/>
            <person name="Rombauts S."/>
            <person name="Rushton P."/>
            <person name="Sanderfoot A."/>
            <person name="Schween G."/>
            <person name="Shiu S.-H."/>
            <person name="Stueber K."/>
            <person name="Theodoulou F.L."/>
            <person name="Tu H."/>
            <person name="Van de Peer Y."/>
            <person name="Verrier P.J."/>
            <person name="Waters E."/>
            <person name="Wood A."/>
            <person name="Yang L."/>
            <person name="Cove D."/>
            <person name="Cuming A."/>
            <person name="Hasebe M."/>
            <person name="Lucas S."/>
            <person name="Mishler D.B."/>
            <person name="Reski R."/>
            <person name="Grigoriev I."/>
            <person name="Quatrano R.S."/>
            <person name="Boore J.L."/>
        </authorList>
    </citation>
    <scope>NUCLEOTIDE SEQUENCE [LARGE SCALE GENOMIC DNA]</scope>
    <source>
        <strain evidence="2 3">cv. Gransden 2004</strain>
    </source>
</reference>
<name>A0A7I4ESX5_PHYPA</name>
<sequence>MGNAVMVCGGRGYRDAVTVLQADGNVLSLYSRVRVVDLILDYPNHFVCHSSLLVMMQHGKILPMHTLLEPGEVYFLLPKPGHGHGGADDQSDERSENCSDTSSLLQIEPPRRAVQRTGSMKFVISTEQFSKIMSGSIKEGRIKNGSHETSTKRRRASRETRFKKAPMPWRPALSSIQEVAAN</sequence>
<protein>
    <submittedName>
        <fullName evidence="2">Uncharacterized protein</fullName>
    </submittedName>
</protein>
<keyword evidence="3" id="KW-1185">Reference proteome</keyword>